<gene>
    <name evidence="1" type="ORF">O181_010324</name>
</gene>
<protein>
    <submittedName>
        <fullName evidence="1">Uncharacterized protein</fullName>
    </submittedName>
</protein>
<dbReference type="AlphaFoldDB" id="A0A9Q3BQU4"/>
<evidence type="ECO:0000313" key="1">
    <source>
        <dbReference type="EMBL" id="MBW0470609.1"/>
    </source>
</evidence>
<accession>A0A9Q3BQU4</accession>
<name>A0A9Q3BQU4_9BASI</name>
<dbReference type="EMBL" id="AVOT02002501">
    <property type="protein sequence ID" value="MBW0470609.1"/>
    <property type="molecule type" value="Genomic_DNA"/>
</dbReference>
<dbReference type="Proteomes" id="UP000765509">
    <property type="component" value="Unassembled WGS sequence"/>
</dbReference>
<proteinExistence type="predicted"/>
<keyword evidence="2" id="KW-1185">Reference proteome</keyword>
<sequence>MKSLVNMKTPHRNMLRWQDTIQEYRGNMTIVHKAGNIHKNSESFSRWELLNTPDNPSYVPANAGPSTALEGIKITAVGIELFD</sequence>
<reference evidence="1" key="1">
    <citation type="submission" date="2021-03" db="EMBL/GenBank/DDBJ databases">
        <title>Draft genome sequence of rust myrtle Austropuccinia psidii MF-1, a brazilian biotype.</title>
        <authorList>
            <person name="Quecine M.C."/>
            <person name="Pachon D.M.R."/>
            <person name="Bonatelli M.L."/>
            <person name="Correr F.H."/>
            <person name="Franceschini L.M."/>
            <person name="Leite T.F."/>
            <person name="Margarido G.R.A."/>
            <person name="Almeida C.A."/>
            <person name="Ferrarezi J.A."/>
            <person name="Labate C.A."/>
        </authorList>
    </citation>
    <scope>NUCLEOTIDE SEQUENCE</scope>
    <source>
        <strain evidence="1">MF-1</strain>
    </source>
</reference>
<organism evidence="1 2">
    <name type="scientific">Austropuccinia psidii MF-1</name>
    <dbReference type="NCBI Taxonomy" id="1389203"/>
    <lineage>
        <taxon>Eukaryota</taxon>
        <taxon>Fungi</taxon>
        <taxon>Dikarya</taxon>
        <taxon>Basidiomycota</taxon>
        <taxon>Pucciniomycotina</taxon>
        <taxon>Pucciniomycetes</taxon>
        <taxon>Pucciniales</taxon>
        <taxon>Sphaerophragmiaceae</taxon>
        <taxon>Austropuccinia</taxon>
    </lineage>
</organism>
<evidence type="ECO:0000313" key="2">
    <source>
        <dbReference type="Proteomes" id="UP000765509"/>
    </source>
</evidence>
<comment type="caution">
    <text evidence="1">The sequence shown here is derived from an EMBL/GenBank/DDBJ whole genome shotgun (WGS) entry which is preliminary data.</text>
</comment>